<feature type="binding site" evidence="3">
    <location>
        <position position="294"/>
    </location>
    <ligand>
        <name>phosphoenolpyruvate</name>
        <dbReference type="ChEBI" id="CHEBI:58702"/>
    </ligand>
</feature>
<reference evidence="6 7" key="1">
    <citation type="submission" date="2015-06" db="EMBL/GenBank/DDBJ databases">
        <title>A Comprehensive Approach to Explore the Metabolic and Phylogenetic Diversity of Bacterial Steroid Degradation in the Environment: Testosterone as an Example.</title>
        <authorList>
            <person name="Yang F.-C."/>
            <person name="Chen Y.-L."/>
            <person name="Yu C.-P."/>
            <person name="Tang S.-L."/>
            <person name="Wang P.-H."/>
            <person name="Ismail W."/>
            <person name="Wang C.-H."/>
            <person name="Yang C.-Y."/>
            <person name="Chiang Y.-R."/>
        </authorList>
    </citation>
    <scope>NUCLEOTIDE SEQUENCE [LARGE SCALE GENOMIC DNA]</scope>
    <source>
        <strain evidence="6 7">DSM 18526</strain>
    </source>
</reference>
<evidence type="ECO:0000256" key="2">
    <source>
        <dbReference type="ARBA" id="ARBA00022679"/>
    </source>
</evidence>
<keyword evidence="3" id="KW-0170">Cobalt</keyword>
<evidence type="ECO:0000313" key="6">
    <source>
        <dbReference type="EMBL" id="AMN47062.1"/>
    </source>
</evidence>
<evidence type="ECO:0000256" key="1">
    <source>
        <dbReference type="ARBA" id="ARBA00008911"/>
    </source>
</evidence>
<feature type="binding site" evidence="3">
    <location>
        <position position="399"/>
    </location>
    <ligand>
        <name>Mn(2+)</name>
        <dbReference type="ChEBI" id="CHEBI:29035"/>
    </ligand>
</feature>
<keyword evidence="2 4" id="KW-0808">Transferase</keyword>
<sequence length="454" mass="50397">MTRHSHLAEWHPANWQGKPAQQQPNYPDKVTLDAVVSELARLPPLVVSGEIEMLKEEIAAAQRGERFVLQGGDCAETLEDCASDTIAKKLKILLQMSLVLVHGLKKPVVRIGRMAGQYAKPRSADTEIRGGVSLPSYRGAIVNRPGFSAEERGPDPQLLLRGYERAALTLNFVRALIDGGFADLHHTRYWDLDFVQHSPLKEAYERIVQSISDSLSFLEAMTRSPIHETSRARFYASHEGLHLHYEQAQTRYIARQGRWYNLSTHMPWIGMRTAALDGAHVELFRGIANPLGIKVGPAMNAEWIQGLIATLNPHNEPGRIVLIHRMGAKDIDKYLPPLIQAVSATGSPVLWLCDPMHGNTETASSGLKTRRFDNILAELEAAFRLHHEAGSRLGGVHIELTGDNVTECTGGARGLTDADLARAYRSQVDPRLNYEQSLELAMRIAGLHIPLRGR</sequence>
<comment type="similarity">
    <text evidence="1 4">Belongs to the class-II DAHP synthase family.</text>
</comment>
<organism evidence="6 7">
    <name type="scientific">Steroidobacter denitrificans</name>
    <dbReference type="NCBI Taxonomy" id="465721"/>
    <lineage>
        <taxon>Bacteria</taxon>
        <taxon>Pseudomonadati</taxon>
        <taxon>Pseudomonadota</taxon>
        <taxon>Gammaproteobacteria</taxon>
        <taxon>Steroidobacterales</taxon>
        <taxon>Steroidobacteraceae</taxon>
        <taxon>Steroidobacter</taxon>
    </lineage>
</organism>
<comment type="cofactor">
    <cofactor evidence="3">
        <name>Mn(2+)</name>
        <dbReference type="ChEBI" id="CHEBI:29035"/>
    </cofactor>
    <cofactor evidence="3">
        <name>Co(2+)</name>
        <dbReference type="ChEBI" id="CHEBI:48828"/>
    </cofactor>
    <cofactor evidence="3">
        <name>Cd(2+)</name>
        <dbReference type="ChEBI" id="CHEBI:48775"/>
    </cofactor>
    <text evidence="3">Binds 1 divalent cation per subunit. The enzyme is active with manganese, cobalt or cadmium ions.</text>
</comment>
<dbReference type="OrthoDB" id="9766852at2"/>
<dbReference type="GO" id="GO:0009073">
    <property type="term" value="P:aromatic amino acid family biosynthetic process"/>
    <property type="evidence" value="ECO:0007669"/>
    <property type="project" value="InterPro"/>
</dbReference>
<dbReference type="RefSeq" id="WP_066920233.1">
    <property type="nucleotide sequence ID" value="NZ_CP011971.1"/>
</dbReference>
<dbReference type="Pfam" id="PF01474">
    <property type="entry name" value="DAHP_synth_2"/>
    <property type="match status" value="1"/>
</dbReference>
<dbReference type="STRING" id="465721.ACG33_08130"/>
<evidence type="ECO:0000313" key="7">
    <source>
        <dbReference type="Proteomes" id="UP000070250"/>
    </source>
</evidence>
<dbReference type="InterPro" id="IPR013785">
    <property type="entry name" value="Aldolase_TIM"/>
</dbReference>
<gene>
    <name evidence="6" type="ORF">ACG33_08130</name>
</gene>
<dbReference type="EC" id="2.5.1.54" evidence="4"/>
<dbReference type="Proteomes" id="UP000070250">
    <property type="component" value="Chromosome"/>
</dbReference>
<dbReference type="KEGG" id="sdf:ACG33_08130"/>
<comment type="catalytic activity">
    <reaction evidence="4">
        <text>D-erythrose 4-phosphate + phosphoenolpyruvate + H2O = 7-phospho-2-dehydro-3-deoxy-D-arabino-heptonate + phosphate</text>
        <dbReference type="Rhea" id="RHEA:14717"/>
        <dbReference type="ChEBI" id="CHEBI:15377"/>
        <dbReference type="ChEBI" id="CHEBI:16897"/>
        <dbReference type="ChEBI" id="CHEBI:43474"/>
        <dbReference type="ChEBI" id="CHEBI:58394"/>
        <dbReference type="ChEBI" id="CHEBI:58702"/>
        <dbReference type="EC" id="2.5.1.54"/>
    </reaction>
</comment>
<dbReference type="PANTHER" id="PTHR21337:SF0">
    <property type="entry name" value="PHOSPHO-2-DEHYDRO-3-DEOXYHEPTONATE ALDOLASE"/>
    <property type="match status" value="1"/>
</dbReference>
<dbReference type="AlphaFoldDB" id="A0A127F9H0"/>
<feature type="binding site" evidence="3">
    <location>
        <position position="325"/>
    </location>
    <ligand>
        <name>phosphoenolpyruvate</name>
        <dbReference type="ChEBI" id="CHEBI:58702"/>
    </ligand>
</feature>
<evidence type="ECO:0000256" key="4">
    <source>
        <dbReference type="RuleBase" id="RU363071"/>
    </source>
</evidence>
<evidence type="ECO:0000256" key="5">
    <source>
        <dbReference type="SAM" id="MobiDB-lite"/>
    </source>
</evidence>
<dbReference type="EMBL" id="CP011971">
    <property type="protein sequence ID" value="AMN47062.1"/>
    <property type="molecule type" value="Genomic_DNA"/>
</dbReference>
<evidence type="ECO:0000256" key="3">
    <source>
        <dbReference type="PIRSR" id="PIRSR602480-1"/>
    </source>
</evidence>
<keyword evidence="3" id="KW-0464">Manganese</keyword>
<feature type="binding site" evidence="3">
    <location>
        <position position="113"/>
    </location>
    <ligand>
        <name>phosphoenolpyruvate</name>
        <dbReference type="ChEBI" id="CHEBI:58702"/>
    </ligand>
</feature>
<dbReference type="PANTHER" id="PTHR21337">
    <property type="entry name" value="PHOSPHO-2-DEHYDRO-3-DEOXYHEPTONATE ALDOLASE 1, 2"/>
    <property type="match status" value="1"/>
</dbReference>
<dbReference type="PATRIC" id="fig|465721.4.peg.1731"/>
<proteinExistence type="inferred from homology"/>
<feature type="binding site" evidence="3">
    <location>
        <position position="429"/>
    </location>
    <ligand>
        <name>Mn(2+)</name>
        <dbReference type="ChEBI" id="CHEBI:29035"/>
    </ligand>
</feature>
<keyword evidence="3" id="KW-0104">Cadmium</keyword>
<feature type="binding site" evidence="3">
    <location>
        <position position="357"/>
    </location>
    <ligand>
        <name>Mn(2+)</name>
        <dbReference type="ChEBI" id="CHEBI:29035"/>
    </ligand>
</feature>
<name>A0A127F9H0_STEDE</name>
<protein>
    <recommendedName>
        <fullName evidence="4">Phospho-2-dehydro-3-deoxyheptonate aldolase</fullName>
        <ecNumber evidence="4">2.5.1.54</ecNumber>
    </recommendedName>
</protein>
<dbReference type="NCBIfam" id="TIGR01358">
    <property type="entry name" value="DAHP_synth_II"/>
    <property type="match status" value="1"/>
</dbReference>
<feature type="region of interest" description="Disordered" evidence="5">
    <location>
        <begin position="1"/>
        <end position="24"/>
    </location>
</feature>
<keyword evidence="7" id="KW-1185">Reference proteome</keyword>
<feature type="binding site" evidence="3">
    <location>
        <position position="74"/>
    </location>
    <ligand>
        <name>Mn(2+)</name>
        <dbReference type="ChEBI" id="CHEBI:29035"/>
    </ligand>
</feature>
<dbReference type="InterPro" id="IPR002480">
    <property type="entry name" value="DAHP_synth_2"/>
</dbReference>
<accession>A0A127F9H0</accession>
<dbReference type="Gene3D" id="3.20.20.70">
    <property type="entry name" value="Aldolase class I"/>
    <property type="match status" value="1"/>
</dbReference>
<dbReference type="GO" id="GO:0003849">
    <property type="term" value="F:3-deoxy-7-phosphoheptulonate synthase activity"/>
    <property type="evidence" value="ECO:0007669"/>
    <property type="project" value="UniProtKB-EC"/>
</dbReference>
<dbReference type="SUPFAM" id="SSF51569">
    <property type="entry name" value="Aldolase"/>
    <property type="match status" value="1"/>
</dbReference>